<dbReference type="GO" id="GO:0005737">
    <property type="term" value="C:cytoplasm"/>
    <property type="evidence" value="ECO:0007669"/>
    <property type="project" value="UniProtKB-SubCell"/>
</dbReference>
<feature type="repeat" description="TPR" evidence="6">
    <location>
        <begin position="103"/>
        <end position="136"/>
    </location>
</feature>
<dbReference type="AlphaFoldDB" id="A0A3E5B1G0"/>
<evidence type="ECO:0000256" key="6">
    <source>
        <dbReference type="PROSITE-ProRule" id="PRU00339"/>
    </source>
</evidence>
<dbReference type="PROSITE" id="PS50005">
    <property type="entry name" value="TPR"/>
    <property type="match status" value="2"/>
</dbReference>
<evidence type="ECO:0000256" key="9">
    <source>
        <dbReference type="SAM" id="SignalP"/>
    </source>
</evidence>
<feature type="transmembrane region" description="Helical" evidence="8">
    <location>
        <begin position="366"/>
        <end position="387"/>
    </location>
</feature>
<dbReference type="InterPro" id="IPR051476">
    <property type="entry name" value="Bac_ResReg_Asp_Phosphatase"/>
</dbReference>
<evidence type="ECO:0000256" key="3">
    <source>
        <dbReference type="ARBA" id="ARBA00022737"/>
    </source>
</evidence>
<evidence type="ECO:0000256" key="8">
    <source>
        <dbReference type="SAM" id="Phobius"/>
    </source>
</evidence>
<protein>
    <submittedName>
        <fullName evidence="10">Tetratricopeptide repeat protein</fullName>
    </submittedName>
</protein>
<keyword evidence="7" id="KW-0175">Coiled coil</keyword>
<dbReference type="Gene3D" id="1.25.40.10">
    <property type="entry name" value="Tetratricopeptide repeat domain"/>
    <property type="match status" value="1"/>
</dbReference>
<keyword evidence="2" id="KW-0963">Cytoplasm</keyword>
<keyword evidence="3" id="KW-0677">Repeat</keyword>
<dbReference type="Proteomes" id="UP000260983">
    <property type="component" value="Unassembled WGS sequence"/>
</dbReference>
<organism evidence="10 11">
    <name type="scientific">Bacteroides oleiciplenus</name>
    <dbReference type="NCBI Taxonomy" id="626931"/>
    <lineage>
        <taxon>Bacteria</taxon>
        <taxon>Pseudomonadati</taxon>
        <taxon>Bacteroidota</taxon>
        <taxon>Bacteroidia</taxon>
        <taxon>Bacteroidales</taxon>
        <taxon>Bacteroidaceae</taxon>
        <taxon>Bacteroides</taxon>
    </lineage>
</organism>
<comment type="similarity">
    <text evidence="5">Belongs to the Rap family.</text>
</comment>
<dbReference type="PANTHER" id="PTHR46630">
    <property type="entry name" value="TETRATRICOPEPTIDE REPEAT PROTEIN 29"/>
    <property type="match status" value="1"/>
</dbReference>
<feature type="signal peptide" evidence="9">
    <location>
        <begin position="1"/>
        <end position="22"/>
    </location>
</feature>
<evidence type="ECO:0000256" key="5">
    <source>
        <dbReference type="ARBA" id="ARBA00038253"/>
    </source>
</evidence>
<dbReference type="EMBL" id="QSUL01000019">
    <property type="protein sequence ID" value="RGN31389.1"/>
    <property type="molecule type" value="Genomic_DNA"/>
</dbReference>
<feature type="chain" id="PRO_5017709881" evidence="9">
    <location>
        <begin position="23"/>
        <end position="584"/>
    </location>
</feature>
<proteinExistence type="inferred from homology"/>
<keyword evidence="8" id="KW-0812">Transmembrane</keyword>
<dbReference type="InterPro" id="IPR019734">
    <property type="entry name" value="TPR_rpt"/>
</dbReference>
<keyword evidence="4 6" id="KW-0802">TPR repeat</keyword>
<evidence type="ECO:0000313" key="11">
    <source>
        <dbReference type="Proteomes" id="UP000260983"/>
    </source>
</evidence>
<feature type="coiled-coil region" evidence="7">
    <location>
        <begin position="385"/>
        <end position="462"/>
    </location>
</feature>
<dbReference type="InterPro" id="IPR011990">
    <property type="entry name" value="TPR-like_helical_dom_sf"/>
</dbReference>
<comment type="caution">
    <text evidence="10">The sequence shown here is derived from an EMBL/GenBank/DDBJ whole genome shotgun (WGS) entry which is preliminary data.</text>
</comment>
<reference evidence="10 11" key="1">
    <citation type="submission" date="2018-08" db="EMBL/GenBank/DDBJ databases">
        <title>A genome reference for cultivated species of the human gut microbiota.</title>
        <authorList>
            <person name="Zou Y."/>
            <person name="Xue W."/>
            <person name="Luo G."/>
        </authorList>
    </citation>
    <scope>NUCLEOTIDE SEQUENCE [LARGE SCALE GENOMIC DNA]</scope>
    <source>
        <strain evidence="10 11">OM05-15BH</strain>
    </source>
</reference>
<comment type="subcellular location">
    <subcellularLocation>
        <location evidence="1">Cytoplasm</location>
    </subcellularLocation>
</comment>
<accession>A0A3E5B1G0</accession>
<dbReference type="SUPFAM" id="SSF48452">
    <property type="entry name" value="TPR-like"/>
    <property type="match status" value="2"/>
</dbReference>
<dbReference type="SMART" id="SM00028">
    <property type="entry name" value="TPR"/>
    <property type="match status" value="4"/>
</dbReference>
<name>A0A3E5B1G0_9BACE</name>
<dbReference type="PANTHER" id="PTHR46630:SF1">
    <property type="entry name" value="TETRATRICOPEPTIDE REPEAT PROTEIN 29"/>
    <property type="match status" value="1"/>
</dbReference>
<dbReference type="PROSITE" id="PS50293">
    <property type="entry name" value="TPR_REGION"/>
    <property type="match status" value="1"/>
</dbReference>
<gene>
    <name evidence="10" type="ORF">DXB65_21005</name>
</gene>
<sequence>MKTNTRFILLTCLLLCFCACGRKPYPQSLIVADSLANVQPDSAIALLNTLKDSMKIESESTQMYYQLLCIKANDKAYIRHTSDSLILSVLHYYIKKDDKRHLPEAYYYAGRVYRDLEDAPQALDYFEKALEVSPKDANYLLKSKIYSQTGTLFLYQKTYDEALKMFKEAQKCDIALKDSIGMIFNLKDIADAYRCIDKNDSSLYYFRKAYDLANIHKDYELMALVQSQIASLYTELGKYDLAQQALQPSLKNIDIPSKSGIYSIASKLYRQTGRIDSAIHYYKELLQCGTIYAKQSAHKSLAQIAIDHNSPQEALLHLRQYIQCTDSIHKITDTETIRRLNSLYNYQLREKVNKQLMAENEQKQNFIIIISLISLFALFLLFAYLQYARRKNLQLKIQLEKLEQLKDEQYRKSNRFIEENKRKIKELEQKIQEGSQANNVLKAQLEEQIEMTLCANKQAEIELTRRKQAGTVLFESIIYKYIQEQLNTTKVSKKLLSNDNWKELEETINATYKGFTENLRKLCELNDHEYHVCLLIKIHKSPIEIAKLTVHSKEAITSTRRRLYEKVFCKKGSPKDWDDFIYSL</sequence>
<dbReference type="Pfam" id="PF13424">
    <property type="entry name" value="TPR_12"/>
    <property type="match status" value="1"/>
</dbReference>
<dbReference type="Pfam" id="PF13432">
    <property type="entry name" value="TPR_16"/>
    <property type="match status" value="1"/>
</dbReference>
<evidence type="ECO:0000256" key="1">
    <source>
        <dbReference type="ARBA" id="ARBA00004496"/>
    </source>
</evidence>
<evidence type="ECO:0000313" key="10">
    <source>
        <dbReference type="EMBL" id="RGN31389.1"/>
    </source>
</evidence>
<feature type="repeat" description="TPR" evidence="6">
    <location>
        <begin position="143"/>
        <end position="176"/>
    </location>
</feature>
<evidence type="ECO:0000256" key="4">
    <source>
        <dbReference type="ARBA" id="ARBA00022803"/>
    </source>
</evidence>
<keyword evidence="8" id="KW-1133">Transmembrane helix</keyword>
<evidence type="ECO:0000256" key="7">
    <source>
        <dbReference type="SAM" id="Coils"/>
    </source>
</evidence>
<keyword evidence="9" id="KW-0732">Signal</keyword>
<evidence type="ECO:0000256" key="2">
    <source>
        <dbReference type="ARBA" id="ARBA00022490"/>
    </source>
</evidence>
<keyword evidence="8" id="KW-0472">Membrane</keyword>